<dbReference type="PRINTS" id="PR00455">
    <property type="entry name" value="HTHTETR"/>
</dbReference>
<evidence type="ECO:0000313" key="4">
    <source>
        <dbReference type="EMBL" id="PXY32375.1"/>
    </source>
</evidence>
<dbReference type="PROSITE" id="PS50977">
    <property type="entry name" value="HTH_TETR_2"/>
    <property type="match status" value="1"/>
</dbReference>
<dbReference type="RefSeq" id="WP_112280405.1">
    <property type="nucleotide sequence ID" value="NZ_MASW01000001.1"/>
</dbReference>
<name>A0A2V4BAD4_9PSEU</name>
<keyword evidence="3" id="KW-0804">Transcription</keyword>
<dbReference type="SUPFAM" id="SSF46689">
    <property type="entry name" value="Homeodomain-like"/>
    <property type="match status" value="1"/>
</dbReference>
<evidence type="ECO:0000256" key="1">
    <source>
        <dbReference type="ARBA" id="ARBA00023015"/>
    </source>
</evidence>
<dbReference type="InterPro" id="IPR009057">
    <property type="entry name" value="Homeodomain-like_sf"/>
</dbReference>
<sequence length="198" mass="21324">MAGRGRPRRFDRDAALRAAMRVFWEHGYEGTSMADLTSAMGINSPSLYAAFSCKEALFREAVELYVRTDGGAPQRALREAPTVRAGIDAMLRVNATAYTDPETPRGCMVVLAATNHTEANRDIGDFLAELRRQDLAELRARLDAALADGELPAGTDTAGLARFYVTVLHGLSIQARDGAGRDELLAAVDAAMSAWPAP</sequence>
<organism evidence="4 5">
    <name type="scientific">Prauserella muralis</name>
    <dbReference type="NCBI Taxonomy" id="588067"/>
    <lineage>
        <taxon>Bacteria</taxon>
        <taxon>Bacillati</taxon>
        <taxon>Actinomycetota</taxon>
        <taxon>Actinomycetes</taxon>
        <taxon>Pseudonocardiales</taxon>
        <taxon>Pseudonocardiaceae</taxon>
        <taxon>Prauserella</taxon>
    </lineage>
</organism>
<dbReference type="Gene3D" id="1.10.10.60">
    <property type="entry name" value="Homeodomain-like"/>
    <property type="match status" value="1"/>
</dbReference>
<dbReference type="PANTHER" id="PTHR47506:SF1">
    <property type="entry name" value="HTH-TYPE TRANSCRIPTIONAL REGULATOR YJDC"/>
    <property type="match status" value="1"/>
</dbReference>
<dbReference type="PANTHER" id="PTHR47506">
    <property type="entry name" value="TRANSCRIPTIONAL REGULATORY PROTEIN"/>
    <property type="match status" value="1"/>
</dbReference>
<gene>
    <name evidence="4" type="ORF">BAY60_08905</name>
</gene>
<dbReference type="InterPro" id="IPR036271">
    <property type="entry name" value="Tet_transcr_reg_TetR-rel_C_sf"/>
</dbReference>
<accession>A0A2V4BAD4</accession>
<dbReference type="InterPro" id="IPR001647">
    <property type="entry name" value="HTH_TetR"/>
</dbReference>
<dbReference type="Pfam" id="PF00440">
    <property type="entry name" value="TetR_N"/>
    <property type="match status" value="1"/>
</dbReference>
<keyword evidence="5" id="KW-1185">Reference proteome</keyword>
<keyword evidence="1" id="KW-0805">Transcription regulation</keyword>
<evidence type="ECO:0000256" key="2">
    <source>
        <dbReference type="ARBA" id="ARBA00023125"/>
    </source>
</evidence>
<evidence type="ECO:0000313" key="5">
    <source>
        <dbReference type="Proteomes" id="UP000249915"/>
    </source>
</evidence>
<dbReference type="EMBL" id="MASW01000001">
    <property type="protein sequence ID" value="PXY32375.1"/>
    <property type="molecule type" value="Genomic_DNA"/>
</dbReference>
<evidence type="ECO:0000256" key="3">
    <source>
        <dbReference type="ARBA" id="ARBA00023163"/>
    </source>
</evidence>
<dbReference type="Gene3D" id="1.10.357.10">
    <property type="entry name" value="Tetracycline Repressor, domain 2"/>
    <property type="match status" value="1"/>
</dbReference>
<proteinExistence type="predicted"/>
<comment type="caution">
    <text evidence="4">The sequence shown here is derived from an EMBL/GenBank/DDBJ whole genome shotgun (WGS) entry which is preliminary data.</text>
</comment>
<protein>
    <submittedName>
        <fullName evidence="4">TetR family transcriptional regulator</fullName>
    </submittedName>
</protein>
<reference evidence="4 5" key="1">
    <citation type="submission" date="2016-07" db="EMBL/GenBank/DDBJ databases">
        <title>Draft genome sequence of Prauserella muralis DSM 45305, isolated from a mould-covered wall in an indoor environment.</title>
        <authorList>
            <person name="Ruckert C."/>
            <person name="Albersmeier A."/>
            <person name="Jiang C.-L."/>
            <person name="Jiang Y."/>
            <person name="Kalinowski J."/>
            <person name="Schneider O."/>
            <person name="Winkler A."/>
            <person name="Zotchev S.B."/>
        </authorList>
    </citation>
    <scope>NUCLEOTIDE SEQUENCE [LARGE SCALE GENOMIC DNA]</scope>
    <source>
        <strain evidence="4 5">DSM 45305</strain>
    </source>
</reference>
<dbReference type="Proteomes" id="UP000249915">
    <property type="component" value="Unassembled WGS sequence"/>
</dbReference>
<dbReference type="SUPFAM" id="SSF48498">
    <property type="entry name" value="Tetracyclin repressor-like, C-terminal domain"/>
    <property type="match status" value="1"/>
</dbReference>
<dbReference type="OrthoDB" id="9805134at2"/>
<dbReference type="InterPro" id="IPR011075">
    <property type="entry name" value="TetR_C"/>
</dbReference>
<dbReference type="Pfam" id="PF16925">
    <property type="entry name" value="TetR_C_13"/>
    <property type="match status" value="1"/>
</dbReference>
<dbReference type="AlphaFoldDB" id="A0A2V4BAD4"/>
<dbReference type="GO" id="GO:0003677">
    <property type="term" value="F:DNA binding"/>
    <property type="evidence" value="ECO:0007669"/>
    <property type="project" value="UniProtKB-UniRule"/>
</dbReference>
<keyword evidence="2" id="KW-0238">DNA-binding</keyword>